<dbReference type="Proteomes" id="UP001642520">
    <property type="component" value="Unassembled WGS sequence"/>
</dbReference>
<evidence type="ECO:0008006" key="12">
    <source>
        <dbReference type="Google" id="ProtNLM"/>
    </source>
</evidence>
<evidence type="ECO:0000256" key="5">
    <source>
        <dbReference type="ARBA" id="ARBA00023204"/>
    </source>
</evidence>
<feature type="region of interest" description="Disordered" evidence="6">
    <location>
        <begin position="1409"/>
        <end position="1431"/>
    </location>
</feature>
<evidence type="ECO:0000256" key="1">
    <source>
        <dbReference type="ARBA" id="ARBA00022737"/>
    </source>
</evidence>
<evidence type="ECO:0000313" key="11">
    <source>
        <dbReference type="Proteomes" id="UP001642520"/>
    </source>
</evidence>
<feature type="compositionally biased region" description="Basic residues" evidence="6">
    <location>
        <begin position="571"/>
        <end position="581"/>
    </location>
</feature>
<dbReference type="InterPro" id="IPR015188">
    <property type="entry name" value="BRCA2_OB_3"/>
</dbReference>
<keyword evidence="3" id="KW-0238">DNA-binding</keyword>
<evidence type="ECO:0000256" key="3">
    <source>
        <dbReference type="ARBA" id="ARBA00023125"/>
    </source>
</evidence>
<feature type="domain" description="BRCA2 OB1" evidence="7">
    <location>
        <begin position="841"/>
        <end position="962"/>
    </location>
</feature>
<dbReference type="InterPro" id="IPR036315">
    <property type="entry name" value="BRCA2_hlx_sf"/>
</dbReference>
<dbReference type="Pfam" id="PF09104">
    <property type="entry name" value="BRCA-2_OB3"/>
    <property type="match status" value="1"/>
</dbReference>
<dbReference type="Pfam" id="PF00634">
    <property type="entry name" value="BRCA2"/>
    <property type="match status" value="6"/>
</dbReference>
<dbReference type="Gene3D" id="2.40.50.140">
    <property type="entry name" value="Nucleic acid-binding proteins"/>
    <property type="match status" value="4"/>
</dbReference>
<protein>
    <recommendedName>
        <fullName evidence="12">Breast cancer type 2 susceptibility protein</fullName>
    </recommendedName>
</protein>
<dbReference type="Pfam" id="PF09103">
    <property type="entry name" value="BRCA-2_OB1"/>
    <property type="match status" value="1"/>
</dbReference>
<dbReference type="SUPFAM" id="SSF50249">
    <property type="entry name" value="Nucleic acid-binding proteins"/>
    <property type="match status" value="3"/>
</dbReference>
<dbReference type="PANTHER" id="PTHR11289">
    <property type="entry name" value="BREAST CANCER TYPE 2 SUSCEPTIBILITY PROTEIN BRCA2"/>
    <property type="match status" value="1"/>
</dbReference>
<proteinExistence type="predicted"/>
<accession>A0ABP1N896</accession>
<dbReference type="InterPro" id="IPR015187">
    <property type="entry name" value="BRCA2_OB_1"/>
</dbReference>
<evidence type="ECO:0000256" key="2">
    <source>
        <dbReference type="ARBA" id="ARBA00022763"/>
    </source>
</evidence>
<keyword evidence="4" id="KW-0233">DNA recombination</keyword>
<evidence type="ECO:0000259" key="7">
    <source>
        <dbReference type="Pfam" id="PF09103"/>
    </source>
</evidence>
<keyword evidence="2" id="KW-0227">DNA damage</keyword>
<evidence type="ECO:0000313" key="10">
    <source>
        <dbReference type="EMBL" id="CAL7935898.1"/>
    </source>
</evidence>
<evidence type="ECO:0000256" key="4">
    <source>
        <dbReference type="ARBA" id="ARBA00023172"/>
    </source>
</evidence>
<sequence length="1431" mass="162139">MDVSNKEHGFSFGFTTAGGNTINVSRQALSKAKKLFADEFEETCTIDSQADMFEDLIDYKTPLDELPSGFTTASGSTINLSQKALSKAKKLLAEELEESDNCKETRNVKSRAGTSISHMDYQSSDINSKNDLFLSGFTTASGNMINLSQKALSKAKKLLAVELEESDNCKDTCNTKSKIDISETHMDFESSNIDNKNDLFLSGFTTASGNMINLSQKALSKAKKLLAVELEESDNCKDTCNTKNKVDISETHMDFESSNIDNKNDLFLSGFTTASGNMINLSQTALMKAKKLLANELEETDNCKETCNIKNNNDTSETCTNYQSLDNDNKNDELFPSFTTASGAVINVSQKALMKAKKLLADELNESNNHEETCKVENKINVHKAQLENVHFQTAHNQHSNIEIPMKEALYQEKISMDTESVPVLFKPMQKRKIKDLDDNLLNNKRTKSNQFKKLRFSNEFQDSSCIHNNFASIEKEKNRDSSSMPMQVLTQRDIDKLDSDTDKIETSKGTEIIDNCFISHEIAASAVAILADENSSDFNEQWTSTVVKKDEEAEDTPSSPVIGQFIFKKRKGTRSRKKAHNKENISSGTNNLEESNDNCASLKQCVNKENGSLMENEEKSNFLDINDFNEFSDSQLMLDFINQSVTILEKRLEAALEQDKQISLKQRNKPKPTISKLYFYKKSNAKNQVSWKQISKGNKPIPCTYEELIERKLPPEILDITADNAIAYKFRCADFYGQDIVQNNIDGLKLEDGGCLILDENSYAGIIEIKRSFLASPGVDPKLVPTGWVENHYKWIVWKLASIDRIKLGSVSLPRALTPAKVMMELKYRYEREIDRFQRPALRRILEKDDTATKRMVLCVASIKECNDSISENESPDQLKTPSKKLILTDGWYNVQASVDQAMIKHIISGKVKEGTKLLTYGSELLNCDQGYYPLEVPENVCLKLHTNSTRRARWDTKMGYIVPSGPMHIKLKTVYPHGGLIGKIKVTIARVYPMLYHEKTSSGESIFRNLKCEERANIAYEKERCSLIEAFYVKAEKYFHTGKNESASNADSIDLAAIEYNEDRERLSKEEFRSQQEFEQFKNNCRMKEERFRQQLESQLQQSLPPPRQVTPILKVRVVEEEITAVLSIWSPSEEVIDILKEGNHISICNVMPSMKRGNELQLTAGRNAMFSQINSASKTNLPRRTYTALCDINKSTFAPAYGEFDTVGVVVSIGSEPYGMKNFEAVYLAYRHANSQSSYLSILFWQGISSYGYAEICNVGSFIACNNLEWRRATSWNIPVSYCTERSSFTRNPRQNYLQQPLEHLKKSITDITAYLSTCREEVLEDVQKKPVSRKSDQYTPDKHNFNKTIQNENFNAFEEFPGTSNKPVRSAAIQKRIEKLQCYGEPSSLSPIVLHNSSKRVSLEFQSPLRSTKPRTSLNTKFEHNSR</sequence>
<dbReference type="PANTHER" id="PTHR11289:SF0">
    <property type="entry name" value="BREAST CANCER TYPE 2 SUSCEPTIBILITY PROTEIN"/>
    <property type="match status" value="1"/>
</dbReference>
<feature type="region of interest" description="Disordered" evidence="6">
    <location>
        <begin position="571"/>
        <end position="594"/>
    </location>
</feature>
<dbReference type="Pfam" id="PF09169">
    <property type="entry name" value="BRCA-2_helical"/>
    <property type="match status" value="1"/>
</dbReference>
<evidence type="ECO:0000256" key="6">
    <source>
        <dbReference type="SAM" id="MobiDB-lite"/>
    </source>
</evidence>
<dbReference type="PROSITE" id="PS50138">
    <property type="entry name" value="BRCA2_REPEAT"/>
    <property type="match status" value="6"/>
</dbReference>
<comment type="caution">
    <text evidence="10">The sequence shown here is derived from an EMBL/GenBank/DDBJ whole genome shotgun (WGS) entry which is preliminary data.</text>
</comment>
<keyword evidence="5" id="KW-0234">DNA repair</keyword>
<feature type="domain" description="Breast cancer type 2 susceptibility protein helical" evidence="9">
    <location>
        <begin position="658"/>
        <end position="837"/>
    </location>
</feature>
<feature type="domain" description="BRCA2 OB3" evidence="8">
    <location>
        <begin position="1187"/>
        <end position="1330"/>
    </location>
</feature>
<evidence type="ECO:0000259" key="8">
    <source>
        <dbReference type="Pfam" id="PF09104"/>
    </source>
</evidence>
<name>A0ABP1N896_XYLVO</name>
<keyword evidence="1" id="KW-0677">Repeat</keyword>
<dbReference type="InterPro" id="IPR002093">
    <property type="entry name" value="BRCA2_repeat"/>
</dbReference>
<dbReference type="EMBL" id="CAXAJV020001286">
    <property type="protein sequence ID" value="CAL7935898.1"/>
    <property type="molecule type" value="Genomic_DNA"/>
</dbReference>
<feature type="compositionally biased region" description="Polar residues" evidence="6">
    <location>
        <begin position="1409"/>
        <end position="1424"/>
    </location>
</feature>
<dbReference type="SUPFAM" id="SSF81872">
    <property type="entry name" value="BRCA2 helical domain"/>
    <property type="match status" value="1"/>
</dbReference>
<reference evidence="10 11" key="1">
    <citation type="submission" date="2024-08" db="EMBL/GenBank/DDBJ databases">
        <authorList>
            <person name="Will J Nash"/>
            <person name="Angela Man"/>
            <person name="Seanna McTaggart"/>
            <person name="Kendall Baker"/>
            <person name="Tom Barker"/>
            <person name="Leah Catchpole"/>
            <person name="Alex Durrant"/>
            <person name="Karim Gharbi"/>
            <person name="Naomi Irish"/>
            <person name="Gemy Kaithakottil"/>
            <person name="Debby Ku"/>
            <person name="Aaliyah Providence"/>
            <person name="Felix Shaw"/>
            <person name="David Swarbreck"/>
            <person name="Chris Watkins"/>
            <person name="Ann M. McCartney"/>
            <person name="Giulio Formenti"/>
            <person name="Alice Mouton"/>
            <person name="Noel Vella"/>
            <person name="Bjorn M von Reumont"/>
            <person name="Adriana Vella"/>
            <person name="Wilfried Haerty"/>
        </authorList>
    </citation>
    <scope>NUCLEOTIDE SEQUENCE [LARGE SCALE GENOMIC DNA]</scope>
</reference>
<feature type="compositionally biased region" description="Polar residues" evidence="6">
    <location>
        <begin position="585"/>
        <end position="594"/>
    </location>
</feature>
<evidence type="ECO:0000259" key="9">
    <source>
        <dbReference type="Pfam" id="PF09169"/>
    </source>
</evidence>
<dbReference type="InterPro" id="IPR012340">
    <property type="entry name" value="NA-bd_OB-fold"/>
</dbReference>
<organism evidence="10 11">
    <name type="scientific">Xylocopa violacea</name>
    <name type="common">Violet carpenter bee</name>
    <name type="synonym">Apis violacea</name>
    <dbReference type="NCBI Taxonomy" id="135666"/>
    <lineage>
        <taxon>Eukaryota</taxon>
        <taxon>Metazoa</taxon>
        <taxon>Ecdysozoa</taxon>
        <taxon>Arthropoda</taxon>
        <taxon>Hexapoda</taxon>
        <taxon>Insecta</taxon>
        <taxon>Pterygota</taxon>
        <taxon>Neoptera</taxon>
        <taxon>Endopterygota</taxon>
        <taxon>Hymenoptera</taxon>
        <taxon>Apocrita</taxon>
        <taxon>Aculeata</taxon>
        <taxon>Apoidea</taxon>
        <taxon>Anthophila</taxon>
        <taxon>Apidae</taxon>
        <taxon>Xylocopa</taxon>
        <taxon>Xylocopa</taxon>
    </lineage>
</organism>
<dbReference type="InterPro" id="IPR015525">
    <property type="entry name" value="BRCA2"/>
</dbReference>
<dbReference type="InterPro" id="IPR015252">
    <property type="entry name" value="BRCA2_hlx"/>
</dbReference>
<keyword evidence="11" id="KW-1185">Reference proteome</keyword>
<gene>
    <name evidence="10" type="ORF">XYLVIOL_LOCUS1884</name>
</gene>